<feature type="region of interest" description="Disordered" evidence="5">
    <location>
        <begin position="167"/>
        <end position="192"/>
    </location>
</feature>
<evidence type="ECO:0000256" key="2">
    <source>
        <dbReference type="ARBA" id="ARBA00023125"/>
    </source>
</evidence>
<dbReference type="RefSeq" id="WP_232464949.1">
    <property type="nucleotide sequence ID" value="NZ_CP021108.1"/>
</dbReference>
<dbReference type="Proteomes" id="UP000194151">
    <property type="component" value="Chromosome"/>
</dbReference>
<name>A0A1W6YPE1_9BORD</name>
<dbReference type="SUPFAM" id="SSF46689">
    <property type="entry name" value="Homeodomain-like"/>
    <property type="match status" value="1"/>
</dbReference>
<protein>
    <recommendedName>
        <fullName evidence="6">HTH tetR-type domain-containing protein</fullName>
    </recommendedName>
</protein>
<dbReference type="PANTHER" id="PTHR47506">
    <property type="entry name" value="TRANSCRIPTIONAL REGULATORY PROTEIN"/>
    <property type="match status" value="1"/>
</dbReference>
<dbReference type="AlphaFoldDB" id="A0A1W6YPE1"/>
<keyword evidence="1" id="KW-0805">Transcription regulation</keyword>
<gene>
    <name evidence="7" type="ORF">CAL12_20495</name>
</gene>
<organism evidence="7 8">
    <name type="scientific">Bordetella genomosp. 8</name>
    <dbReference type="NCBI Taxonomy" id="1416806"/>
    <lineage>
        <taxon>Bacteria</taxon>
        <taxon>Pseudomonadati</taxon>
        <taxon>Pseudomonadota</taxon>
        <taxon>Betaproteobacteria</taxon>
        <taxon>Burkholderiales</taxon>
        <taxon>Alcaligenaceae</taxon>
        <taxon>Bordetella</taxon>
    </lineage>
</organism>
<evidence type="ECO:0000256" key="4">
    <source>
        <dbReference type="PROSITE-ProRule" id="PRU00335"/>
    </source>
</evidence>
<evidence type="ECO:0000259" key="6">
    <source>
        <dbReference type="PROSITE" id="PS50977"/>
    </source>
</evidence>
<evidence type="ECO:0000256" key="5">
    <source>
        <dbReference type="SAM" id="MobiDB-lite"/>
    </source>
</evidence>
<keyword evidence="3" id="KW-0804">Transcription</keyword>
<dbReference type="InterPro" id="IPR009057">
    <property type="entry name" value="Homeodomain-like_sf"/>
</dbReference>
<evidence type="ECO:0000313" key="7">
    <source>
        <dbReference type="EMBL" id="ARP82960.1"/>
    </source>
</evidence>
<feature type="domain" description="HTH tetR-type" evidence="6">
    <location>
        <begin position="1"/>
        <end position="59"/>
    </location>
</feature>
<dbReference type="PROSITE" id="PS50977">
    <property type="entry name" value="HTH_TETR_2"/>
    <property type="match status" value="1"/>
</dbReference>
<dbReference type="Gene3D" id="1.10.357.10">
    <property type="entry name" value="Tetracycline Repressor, domain 2"/>
    <property type="match status" value="1"/>
</dbReference>
<sequence length="192" mass="21081">MPYTIMDAAERRMRIGGFNGFSFRDIAADVGVKSSTVHYHFRTKEDLAAAVIRRYTDNASSSIDAELALNLNPIEAWVQRFRRTLHSTEHMCPCAVLGTETRSLSPEVAVEVRRFFKMCHEKMVAGGLKPITADKLLATITGALVVAAATYDLDSYDRATADLGARLDTSSADASPSLTRRARPKKKAPSES</sequence>
<dbReference type="KEGG" id="bgv:CAL12_20495"/>
<accession>A0A1W6YPE1</accession>
<feature type="DNA-binding region" description="H-T-H motif" evidence="4">
    <location>
        <begin position="22"/>
        <end position="41"/>
    </location>
</feature>
<evidence type="ECO:0000256" key="3">
    <source>
        <dbReference type="ARBA" id="ARBA00023163"/>
    </source>
</evidence>
<dbReference type="InterPro" id="IPR001647">
    <property type="entry name" value="HTH_TetR"/>
</dbReference>
<dbReference type="PANTHER" id="PTHR47506:SF1">
    <property type="entry name" value="HTH-TYPE TRANSCRIPTIONAL REGULATOR YJDC"/>
    <property type="match status" value="1"/>
</dbReference>
<dbReference type="SUPFAM" id="SSF48498">
    <property type="entry name" value="Tetracyclin repressor-like, C-terminal domain"/>
    <property type="match status" value="1"/>
</dbReference>
<keyword evidence="8" id="KW-1185">Reference proteome</keyword>
<dbReference type="EMBL" id="CP021108">
    <property type="protein sequence ID" value="ARP82960.1"/>
    <property type="molecule type" value="Genomic_DNA"/>
</dbReference>
<evidence type="ECO:0000313" key="8">
    <source>
        <dbReference type="Proteomes" id="UP000194151"/>
    </source>
</evidence>
<dbReference type="InterPro" id="IPR036271">
    <property type="entry name" value="Tet_transcr_reg_TetR-rel_C_sf"/>
</dbReference>
<feature type="compositionally biased region" description="Polar residues" evidence="5">
    <location>
        <begin position="168"/>
        <end position="178"/>
    </location>
</feature>
<feature type="compositionally biased region" description="Basic residues" evidence="5">
    <location>
        <begin position="180"/>
        <end position="192"/>
    </location>
</feature>
<proteinExistence type="predicted"/>
<reference evidence="7 8" key="1">
    <citation type="submission" date="2017-05" db="EMBL/GenBank/DDBJ databases">
        <title>Complete and WGS of Bordetella genogroups.</title>
        <authorList>
            <person name="Spilker T."/>
            <person name="LiPuma J."/>
        </authorList>
    </citation>
    <scope>NUCLEOTIDE SEQUENCE [LARGE SCALE GENOMIC DNA]</scope>
    <source>
        <strain evidence="7 8">AU19157</strain>
    </source>
</reference>
<keyword evidence="2 4" id="KW-0238">DNA-binding</keyword>
<dbReference type="PRINTS" id="PR00455">
    <property type="entry name" value="HTHTETR"/>
</dbReference>
<dbReference type="GO" id="GO:0003677">
    <property type="term" value="F:DNA binding"/>
    <property type="evidence" value="ECO:0007669"/>
    <property type="project" value="UniProtKB-UniRule"/>
</dbReference>
<evidence type="ECO:0000256" key="1">
    <source>
        <dbReference type="ARBA" id="ARBA00023015"/>
    </source>
</evidence>
<dbReference type="STRING" id="1416806.CAL12_20495"/>
<dbReference type="Pfam" id="PF00440">
    <property type="entry name" value="TetR_N"/>
    <property type="match status" value="1"/>
</dbReference>